<evidence type="ECO:0000313" key="3">
    <source>
        <dbReference type="EMBL" id="SOE51780.1"/>
    </source>
</evidence>
<protein>
    <submittedName>
        <fullName evidence="2">Conserved domain protein</fullName>
    </submittedName>
</protein>
<reference evidence="2 4" key="1">
    <citation type="submission" date="2016-06" db="EMBL/GenBank/DDBJ databases">
        <authorList>
            <person name="Kjaerup R.B."/>
            <person name="Dalgaard T.S."/>
            <person name="Juul-Madsen H.R."/>
        </authorList>
    </citation>
    <scope>NUCLEOTIDE SEQUENCE [LARGE SCALE GENOMIC DNA]</scope>
    <source>
        <strain evidence="2">Orrdi1</strain>
    </source>
</reference>
<evidence type="ECO:0000313" key="2">
    <source>
        <dbReference type="EMBL" id="SBT24061.1"/>
    </source>
</evidence>
<dbReference type="Gene3D" id="2.170.16.10">
    <property type="entry name" value="Hedgehog/Intein (Hint) domain"/>
    <property type="match status" value="1"/>
</dbReference>
<dbReference type="GO" id="GO:0016539">
    <property type="term" value="P:intein-mediated protein splicing"/>
    <property type="evidence" value="ECO:0007669"/>
    <property type="project" value="InterPro"/>
</dbReference>
<dbReference type="PROSITE" id="PS50817">
    <property type="entry name" value="INTEIN_N_TER"/>
    <property type="match status" value="1"/>
</dbReference>
<dbReference type="InterPro" id="IPR036844">
    <property type="entry name" value="Hint_dom_sf"/>
</dbReference>
<dbReference type="AlphaFoldDB" id="A0A1C3JXQ6"/>
<dbReference type="Pfam" id="PF13403">
    <property type="entry name" value="Hint_2"/>
    <property type="match status" value="1"/>
</dbReference>
<accession>A0A1C3JXQ6</accession>
<evidence type="ECO:0000313" key="4">
    <source>
        <dbReference type="Proteomes" id="UP000078558"/>
    </source>
</evidence>
<dbReference type="InterPro" id="IPR028992">
    <property type="entry name" value="Hedgehog/Intein_dom"/>
</dbReference>
<dbReference type="InterPro" id="IPR006141">
    <property type="entry name" value="Intein_N"/>
</dbReference>
<feature type="domain" description="Hedgehog/Intein (Hint)" evidence="1">
    <location>
        <begin position="210"/>
        <end position="346"/>
    </location>
</feature>
<keyword evidence="4" id="KW-1185">Reference proteome</keyword>
<name>A0A1C3JXQ6_9BURK</name>
<dbReference type="EMBL" id="LT907988">
    <property type="protein sequence ID" value="SOE51780.1"/>
    <property type="molecule type" value="Genomic_DNA"/>
</dbReference>
<evidence type="ECO:0000259" key="1">
    <source>
        <dbReference type="Pfam" id="PF13403"/>
    </source>
</evidence>
<dbReference type="STRING" id="1851544.ODI_03480"/>
<dbReference type="SUPFAM" id="SSF51294">
    <property type="entry name" value="Hedgehog/intein (Hint) domain"/>
    <property type="match status" value="1"/>
</dbReference>
<proteinExistence type="predicted"/>
<dbReference type="EMBL" id="FLRC01000005">
    <property type="protein sequence ID" value="SBT24061.1"/>
    <property type="molecule type" value="Genomic_DNA"/>
</dbReference>
<dbReference type="Proteomes" id="UP000078558">
    <property type="component" value="Chromosome I"/>
</dbReference>
<dbReference type="OrthoDB" id="8671331at2"/>
<dbReference type="RefSeq" id="WP_067749857.1">
    <property type="nucleotide sequence ID" value="NZ_LT907988.1"/>
</dbReference>
<sequence>MALINLNLLGDQTTRVPQDQPVANGDTLSLNLSGSNTLIIDGVDVDLSGAISAAVGGDTIIEATNGANVNVTSFAGVGAGNSLTYRIGENASLGYGGGTLNVGLLNNTSIEFASGGTGTLSFVAPTANLDLSARPTITGLTAGDKLNVSQGNLIGDPTPASSISYENGVLTVYRSGLLGVQTPIASFNAPDLPTDGSFSLDADGNVVYACFLRGTLIATPDGETAVEDLREGDRVRTASGGVATVKWVGYRKLHRNRIPAKDALRAYPVRIAKDALADGRPVRDLTVSPGHHLYFDGRLVPAMALINGLTIVQDRERVSFEYFHVELDRFDILLADGVPAESYVDTGNRQMFQNADTVALRPDFGPAAGRPQIEGLTIERSGRYVETLRNQLLVRAQMLTGVRRVAEPDLRLEIAGQRIVPSRVDPASGLYAFDIPATAAGQDVYLVSRSAIVRETSVHVRMDRRRVGVGLASLALLRGEQRQPIDLMDPRLQGFNDPQDAHGTPMRWTMGRSLIPAALLAGEGAATLELRVLRTYSYWETADDATVLAA</sequence>
<dbReference type="KEGG" id="odi:ODI_R3682"/>
<organism evidence="2 4">
    <name type="scientific">Orrella dioscoreae</name>
    <dbReference type="NCBI Taxonomy" id="1851544"/>
    <lineage>
        <taxon>Bacteria</taxon>
        <taxon>Pseudomonadati</taxon>
        <taxon>Pseudomonadota</taxon>
        <taxon>Betaproteobacteria</taxon>
        <taxon>Burkholderiales</taxon>
        <taxon>Alcaligenaceae</taxon>
        <taxon>Orrella</taxon>
    </lineage>
</organism>
<reference evidence="3 4" key="2">
    <citation type="submission" date="2017-08" db="EMBL/GenBank/DDBJ databases">
        <authorList>
            <person name="de Groot N.N."/>
        </authorList>
    </citation>
    <scope>NUCLEOTIDE SEQUENCE [LARGE SCALE GENOMIC DNA]</scope>
    <source>
        <strain evidence="3">Orrdi1</strain>
    </source>
</reference>
<gene>
    <name evidence="2" type="ORF">ODI_03480</name>
    <name evidence="3" type="ORF">ODI_R3682</name>
</gene>